<protein>
    <submittedName>
        <fullName evidence="7">Aspartic peptidase A1</fullName>
    </submittedName>
</protein>
<evidence type="ECO:0000313" key="8">
    <source>
        <dbReference type="Proteomes" id="UP000001072"/>
    </source>
</evidence>
<dbReference type="eggNOG" id="KOG1339">
    <property type="taxonomic scope" value="Eukaryota"/>
</dbReference>
<dbReference type="InterPro" id="IPR001461">
    <property type="entry name" value="Aspartic_peptidase_A1"/>
</dbReference>
<dbReference type="GeneID" id="18921591"/>
<evidence type="ECO:0000256" key="5">
    <source>
        <dbReference type="SAM" id="SignalP"/>
    </source>
</evidence>
<comment type="similarity">
    <text evidence="1 4">Belongs to the peptidase A1 family.</text>
</comment>
<dbReference type="InParanoid" id="F4R7G6"/>
<keyword evidence="5" id="KW-0732">Signal</keyword>
<keyword evidence="8" id="KW-1185">Reference proteome</keyword>
<feature type="chain" id="PRO_5003320643" evidence="5">
    <location>
        <begin position="22"/>
        <end position="451"/>
    </location>
</feature>
<dbReference type="PROSITE" id="PS00141">
    <property type="entry name" value="ASP_PROTEASE"/>
    <property type="match status" value="1"/>
</dbReference>
<dbReference type="SUPFAM" id="SSF50630">
    <property type="entry name" value="Acid proteases"/>
    <property type="match status" value="1"/>
</dbReference>
<feature type="signal peptide" evidence="5">
    <location>
        <begin position="1"/>
        <end position="21"/>
    </location>
</feature>
<dbReference type="VEuPathDB" id="FungiDB:MELLADRAFT_102183"/>
<dbReference type="InterPro" id="IPR033121">
    <property type="entry name" value="PEPTIDASE_A1"/>
</dbReference>
<dbReference type="Pfam" id="PF00026">
    <property type="entry name" value="Asp"/>
    <property type="match status" value="1"/>
</dbReference>
<dbReference type="Gene3D" id="2.40.70.10">
    <property type="entry name" value="Acid Proteases"/>
    <property type="match status" value="2"/>
</dbReference>
<dbReference type="GO" id="GO:0006508">
    <property type="term" value="P:proteolysis"/>
    <property type="evidence" value="ECO:0007669"/>
    <property type="project" value="UniProtKB-KW"/>
</dbReference>
<dbReference type="PROSITE" id="PS51767">
    <property type="entry name" value="PEPTIDASE_A1"/>
    <property type="match status" value="1"/>
</dbReference>
<keyword evidence="4" id="KW-0378">Hydrolase</keyword>
<keyword evidence="4" id="KW-0645">Protease</keyword>
<dbReference type="Proteomes" id="UP000001072">
    <property type="component" value="Unassembled WGS sequence"/>
</dbReference>
<dbReference type="KEGG" id="mlr:MELLADRAFT_102183"/>
<evidence type="ECO:0000313" key="7">
    <source>
        <dbReference type="EMBL" id="EGG11789.1"/>
    </source>
</evidence>
<evidence type="ECO:0000259" key="6">
    <source>
        <dbReference type="PROSITE" id="PS51767"/>
    </source>
</evidence>
<evidence type="ECO:0000256" key="2">
    <source>
        <dbReference type="ARBA" id="ARBA00022750"/>
    </source>
</evidence>
<proteinExistence type="inferred from homology"/>
<dbReference type="AlphaFoldDB" id="F4R7G6"/>
<dbReference type="HOGENOM" id="CLU_038846_0_0_1"/>
<dbReference type="PANTHER" id="PTHR47966:SF51">
    <property type="entry name" value="BETA-SITE APP-CLEAVING ENZYME, ISOFORM A-RELATED"/>
    <property type="match status" value="1"/>
</dbReference>
<dbReference type="GO" id="GO:0004190">
    <property type="term" value="F:aspartic-type endopeptidase activity"/>
    <property type="evidence" value="ECO:0007669"/>
    <property type="project" value="UniProtKB-KW"/>
</dbReference>
<feature type="active site" evidence="3">
    <location>
        <position position="140"/>
    </location>
</feature>
<name>F4R7G6_MELLP</name>
<dbReference type="OrthoDB" id="660550at2759"/>
<feature type="active site" evidence="3">
    <location>
        <position position="318"/>
    </location>
</feature>
<organism evidence="8">
    <name type="scientific">Melampsora larici-populina (strain 98AG31 / pathotype 3-4-7)</name>
    <name type="common">Poplar leaf rust fungus</name>
    <dbReference type="NCBI Taxonomy" id="747676"/>
    <lineage>
        <taxon>Eukaryota</taxon>
        <taxon>Fungi</taxon>
        <taxon>Dikarya</taxon>
        <taxon>Basidiomycota</taxon>
        <taxon>Pucciniomycotina</taxon>
        <taxon>Pucciniomycetes</taxon>
        <taxon>Pucciniales</taxon>
        <taxon>Melampsoraceae</taxon>
        <taxon>Melampsora</taxon>
    </lineage>
</organism>
<dbReference type="EMBL" id="GL883092">
    <property type="protein sequence ID" value="EGG11789.1"/>
    <property type="molecule type" value="Genomic_DNA"/>
</dbReference>
<gene>
    <name evidence="7" type="ORF">MELLADRAFT_102183</name>
</gene>
<reference evidence="8" key="1">
    <citation type="journal article" date="2011" name="Proc. Natl. Acad. Sci. U.S.A.">
        <title>Obligate biotrophy features unraveled by the genomic analysis of rust fungi.</title>
        <authorList>
            <person name="Duplessis S."/>
            <person name="Cuomo C.A."/>
            <person name="Lin Y.-C."/>
            <person name="Aerts A."/>
            <person name="Tisserant E."/>
            <person name="Veneault-Fourrey C."/>
            <person name="Joly D.L."/>
            <person name="Hacquard S."/>
            <person name="Amselem J."/>
            <person name="Cantarel B.L."/>
            <person name="Chiu R."/>
            <person name="Coutinho P.M."/>
            <person name="Feau N."/>
            <person name="Field M."/>
            <person name="Frey P."/>
            <person name="Gelhaye E."/>
            <person name="Goldberg J."/>
            <person name="Grabherr M.G."/>
            <person name="Kodira C.D."/>
            <person name="Kohler A."/>
            <person name="Kuees U."/>
            <person name="Lindquist E.A."/>
            <person name="Lucas S.M."/>
            <person name="Mago R."/>
            <person name="Mauceli E."/>
            <person name="Morin E."/>
            <person name="Murat C."/>
            <person name="Pangilinan J.L."/>
            <person name="Park R."/>
            <person name="Pearson M."/>
            <person name="Quesneville H."/>
            <person name="Rouhier N."/>
            <person name="Sakthikumar S."/>
            <person name="Salamov A.A."/>
            <person name="Schmutz J."/>
            <person name="Selles B."/>
            <person name="Shapiro H."/>
            <person name="Tanguay P."/>
            <person name="Tuskan G.A."/>
            <person name="Henrissat B."/>
            <person name="Van de Peer Y."/>
            <person name="Rouze P."/>
            <person name="Ellis J.G."/>
            <person name="Dodds P.N."/>
            <person name="Schein J.E."/>
            <person name="Zhong S."/>
            <person name="Hamelin R.C."/>
            <person name="Grigoriev I.V."/>
            <person name="Szabo L.J."/>
            <person name="Martin F."/>
        </authorList>
    </citation>
    <scope>NUCLEOTIDE SEQUENCE [LARGE SCALE GENOMIC DNA]</scope>
    <source>
        <strain evidence="8">98AG31 / pathotype 3-4-7</strain>
    </source>
</reference>
<dbReference type="InterPro" id="IPR001969">
    <property type="entry name" value="Aspartic_peptidase_AS"/>
</dbReference>
<dbReference type="InterPro" id="IPR021109">
    <property type="entry name" value="Peptidase_aspartic_dom_sf"/>
</dbReference>
<accession>F4R7G6</accession>
<dbReference type="RefSeq" id="XP_007405424.1">
    <property type="nucleotide sequence ID" value="XM_007405362.1"/>
</dbReference>
<evidence type="ECO:0000256" key="1">
    <source>
        <dbReference type="ARBA" id="ARBA00007447"/>
    </source>
</evidence>
<keyword evidence="2 4" id="KW-0064">Aspartyl protease</keyword>
<dbReference type="InterPro" id="IPR034164">
    <property type="entry name" value="Pepsin-like_dom"/>
</dbReference>
<evidence type="ECO:0000256" key="4">
    <source>
        <dbReference type="RuleBase" id="RU000454"/>
    </source>
</evidence>
<evidence type="ECO:0000256" key="3">
    <source>
        <dbReference type="PIRSR" id="PIRSR601461-1"/>
    </source>
</evidence>
<sequence>MQWIHVIPAVLVMSTILNVQAGRFSVPESVSASEDQSSTGLIDINIEVLDRASKASTPARSYQSNPVESYSAIAKEIYQRDRNRAHHLKIPADQQTQISQAAGDPGQGPGSTVVATNAVVSYLADIKVGSHGQSFKLIIDTGSSNTWVGSGTRLENSESTIPTGSTFSVSYGSGSAWGTEVLEKVSVSSTISVNQSIGIASESFGFNDVDGILGLGPSKLTVGTQTEPKKQIPTIMDTLFHAKKIARPVLGVFFAPSHNNSTRNGRLTFGGVQNSLFHGKMSWIPKTSTKPSSSYYGVNLTITASGKSIMPNKAGIVDTGTTLVLLPDDAFKRYVNMIPNAKILDDGLVMFPKSSIQHIPTLEFDFGIFKATLTSNQQVLPIDQAHYYGASTRMRYSYVSAMGTQSGTGLDFILGQKFLEHYYTAYDSQSGSVGIATATVIEGSSSTQRKC</sequence>
<feature type="domain" description="Peptidase A1" evidence="6">
    <location>
        <begin position="122"/>
        <end position="436"/>
    </location>
</feature>
<dbReference type="CDD" id="cd05471">
    <property type="entry name" value="pepsin_like"/>
    <property type="match status" value="1"/>
</dbReference>
<dbReference type="PRINTS" id="PR00792">
    <property type="entry name" value="PEPSIN"/>
</dbReference>
<dbReference type="PANTHER" id="PTHR47966">
    <property type="entry name" value="BETA-SITE APP-CLEAVING ENZYME, ISOFORM A-RELATED"/>
    <property type="match status" value="1"/>
</dbReference>